<dbReference type="GO" id="GO:0015740">
    <property type="term" value="P:C4-dicarboxylate transport"/>
    <property type="evidence" value="ECO:0007669"/>
    <property type="project" value="TreeGrafter"/>
</dbReference>
<dbReference type="RefSeq" id="WP_091481176.1">
    <property type="nucleotide sequence ID" value="NZ_FOTR01000001.1"/>
</dbReference>
<keyword evidence="4" id="KW-0997">Cell inner membrane</keyword>
<gene>
    <name evidence="11" type="ORF">SAMN04487943_101722</name>
</gene>
<dbReference type="EMBL" id="FOTR01000001">
    <property type="protein sequence ID" value="SFL47170.1"/>
    <property type="molecule type" value="Genomic_DNA"/>
</dbReference>
<evidence type="ECO:0000256" key="3">
    <source>
        <dbReference type="ARBA" id="ARBA00022475"/>
    </source>
</evidence>
<proteinExistence type="inferred from homology"/>
<keyword evidence="2" id="KW-0813">Transport</keyword>
<name>A0A1I4HZ46_9BACI</name>
<dbReference type="GO" id="GO:0005886">
    <property type="term" value="C:plasma membrane"/>
    <property type="evidence" value="ECO:0007669"/>
    <property type="project" value="UniProtKB-SubCell"/>
</dbReference>
<dbReference type="PANTHER" id="PTHR35011">
    <property type="entry name" value="2,3-DIKETO-L-GULONATE TRAP TRANSPORTER SMALL PERMEASE PROTEIN YIAM"/>
    <property type="match status" value="1"/>
</dbReference>
<dbReference type="InterPro" id="IPR055348">
    <property type="entry name" value="DctQ"/>
</dbReference>
<feature type="domain" description="Tripartite ATP-independent periplasmic transporters DctQ component" evidence="10">
    <location>
        <begin position="24"/>
        <end position="152"/>
    </location>
</feature>
<feature type="transmembrane region" description="Helical" evidence="9">
    <location>
        <begin position="87"/>
        <end position="109"/>
    </location>
</feature>
<feature type="transmembrane region" description="Helical" evidence="9">
    <location>
        <begin position="129"/>
        <end position="150"/>
    </location>
</feature>
<dbReference type="OrthoDB" id="9815614at2"/>
<sequence>MNKAFRKYLDRTIEVITCTLLLIMVIVTSWQVISRYILNNPSSLTGEFLRFGLIWFSLLAGAYVVGKKGHIAITFLSNRIKSEQIKRMLEIFVQISFALFAVIMIMGGFKAVSLTMVQISPSLHLPMGYVYLSLPVAGISIFLYCLINLIDLIGSKPVHIQENS</sequence>
<keyword evidence="7 9" id="KW-0472">Membrane</keyword>
<keyword evidence="5 9" id="KW-0812">Transmembrane</keyword>
<feature type="transmembrane region" description="Helical" evidence="9">
    <location>
        <begin position="48"/>
        <end position="66"/>
    </location>
</feature>
<protein>
    <submittedName>
        <fullName evidence="11">TRAP-type C4-dicarboxylate transport system, small permease component</fullName>
    </submittedName>
</protein>
<keyword evidence="12" id="KW-1185">Reference proteome</keyword>
<evidence type="ECO:0000256" key="5">
    <source>
        <dbReference type="ARBA" id="ARBA00022692"/>
    </source>
</evidence>
<dbReference type="STRING" id="334253.SAMN04487943_101722"/>
<evidence type="ECO:0000256" key="2">
    <source>
        <dbReference type="ARBA" id="ARBA00022448"/>
    </source>
</evidence>
<evidence type="ECO:0000256" key="6">
    <source>
        <dbReference type="ARBA" id="ARBA00022989"/>
    </source>
</evidence>
<evidence type="ECO:0000256" key="1">
    <source>
        <dbReference type="ARBA" id="ARBA00004429"/>
    </source>
</evidence>
<evidence type="ECO:0000256" key="7">
    <source>
        <dbReference type="ARBA" id="ARBA00023136"/>
    </source>
</evidence>
<dbReference type="GO" id="GO:0022857">
    <property type="term" value="F:transmembrane transporter activity"/>
    <property type="evidence" value="ECO:0007669"/>
    <property type="project" value="TreeGrafter"/>
</dbReference>
<keyword evidence="6 9" id="KW-1133">Transmembrane helix</keyword>
<evidence type="ECO:0000256" key="9">
    <source>
        <dbReference type="SAM" id="Phobius"/>
    </source>
</evidence>
<keyword evidence="3" id="KW-1003">Cell membrane</keyword>
<evidence type="ECO:0000256" key="8">
    <source>
        <dbReference type="ARBA" id="ARBA00038436"/>
    </source>
</evidence>
<dbReference type="Proteomes" id="UP000198565">
    <property type="component" value="Unassembled WGS sequence"/>
</dbReference>
<dbReference type="InterPro" id="IPR007387">
    <property type="entry name" value="TRAP_DctQ"/>
</dbReference>
<evidence type="ECO:0000256" key="4">
    <source>
        <dbReference type="ARBA" id="ARBA00022519"/>
    </source>
</evidence>
<reference evidence="12" key="1">
    <citation type="submission" date="2016-10" db="EMBL/GenBank/DDBJ databases">
        <authorList>
            <person name="Varghese N."/>
            <person name="Submissions S."/>
        </authorList>
    </citation>
    <scope>NUCLEOTIDE SEQUENCE [LARGE SCALE GENOMIC DNA]</scope>
    <source>
        <strain evidence="12">CGMCC 1.4250</strain>
    </source>
</reference>
<dbReference type="AlphaFoldDB" id="A0A1I4HZ46"/>
<evidence type="ECO:0000259" key="10">
    <source>
        <dbReference type="Pfam" id="PF04290"/>
    </source>
</evidence>
<comment type="subcellular location">
    <subcellularLocation>
        <location evidence="1">Cell inner membrane</location>
        <topology evidence="1">Multi-pass membrane protein</topology>
    </subcellularLocation>
</comment>
<evidence type="ECO:0000313" key="12">
    <source>
        <dbReference type="Proteomes" id="UP000198565"/>
    </source>
</evidence>
<accession>A0A1I4HZ46</accession>
<comment type="similarity">
    <text evidence="8">Belongs to the TRAP transporter small permease family.</text>
</comment>
<organism evidence="11 12">
    <name type="scientific">Gracilibacillus orientalis</name>
    <dbReference type="NCBI Taxonomy" id="334253"/>
    <lineage>
        <taxon>Bacteria</taxon>
        <taxon>Bacillati</taxon>
        <taxon>Bacillota</taxon>
        <taxon>Bacilli</taxon>
        <taxon>Bacillales</taxon>
        <taxon>Bacillaceae</taxon>
        <taxon>Gracilibacillus</taxon>
    </lineage>
</organism>
<evidence type="ECO:0000313" key="11">
    <source>
        <dbReference type="EMBL" id="SFL47170.1"/>
    </source>
</evidence>
<dbReference type="Pfam" id="PF04290">
    <property type="entry name" value="DctQ"/>
    <property type="match status" value="1"/>
</dbReference>
<feature type="transmembrane region" description="Helical" evidence="9">
    <location>
        <begin position="12"/>
        <end position="33"/>
    </location>
</feature>
<dbReference type="PANTHER" id="PTHR35011:SF2">
    <property type="entry name" value="2,3-DIKETO-L-GULONATE TRAP TRANSPORTER SMALL PERMEASE PROTEIN YIAM"/>
    <property type="match status" value="1"/>
</dbReference>